<dbReference type="InterPro" id="IPR039426">
    <property type="entry name" value="TonB-dep_rcpt-like"/>
</dbReference>
<evidence type="ECO:0000256" key="1">
    <source>
        <dbReference type="ARBA" id="ARBA00004571"/>
    </source>
</evidence>
<dbReference type="InterPro" id="IPR023996">
    <property type="entry name" value="TonB-dep_OMP_SusC/RagA"/>
</dbReference>
<reference evidence="10 11" key="1">
    <citation type="submission" date="2019-08" db="EMBL/GenBank/DDBJ databases">
        <title>In-depth cultivation of the pig gut microbiome towards novel bacterial diversity and tailored functional studies.</title>
        <authorList>
            <person name="Wylensek D."/>
            <person name="Hitch T.C.A."/>
            <person name="Clavel T."/>
        </authorList>
    </citation>
    <scope>NUCLEOTIDE SEQUENCE [LARGE SCALE GENOMIC DNA]</scope>
    <source>
        <strain evidence="10 11">LKV-178-WT-2C</strain>
    </source>
</reference>
<dbReference type="Pfam" id="PF07715">
    <property type="entry name" value="Plug"/>
    <property type="match status" value="1"/>
</dbReference>
<evidence type="ECO:0000313" key="11">
    <source>
        <dbReference type="Proteomes" id="UP000450161"/>
    </source>
</evidence>
<feature type="domain" description="TonB-dependent receptor plug" evidence="9">
    <location>
        <begin position="201"/>
        <end position="300"/>
    </location>
</feature>
<dbReference type="SUPFAM" id="SSF56935">
    <property type="entry name" value="Porins"/>
    <property type="match status" value="1"/>
</dbReference>
<gene>
    <name evidence="10" type="ORF">FYJ72_04780</name>
</gene>
<dbReference type="Gene3D" id="2.170.130.10">
    <property type="entry name" value="TonB-dependent receptor, plug domain"/>
    <property type="match status" value="1"/>
</dbReference>
<keyword evidence="5 7" id="KW-0472">Membrane</keyword>
<dbReference type="InterPro" id="IPR037066">
    <property type="entry name" value="Plug_dom_sf"/>
</dbReference>
<dbReference type="InterPro" id="IPR023997">
    <property type="entry name" value="TonB-dep_OMP_SusC/RagA_CS"/>
</dbReference>
<dbReference type="InterPro" id="IPR036942">
    <property type="entry name" value="Beta-barrel_TonB_sf"/>
</dbReference>
<organism evidence="10 11">
    <name type="scientific">Segatella copri</name>
    <dbReference type="NCBI Taxonomy" id="165179"/>
    <lineage>
        <taxon>Bacteria</taxon>
        <taxon>Pseudomonadati</taxon>
        <taxon>Bacteroidota</taxon>
        <taxon>Bacteroidia</taxon>
        <taxon>Bacteroidales</taxon>
        <taxon>Prevotellaceae</taxon>
        <taxon>Segatella</taxon>
    </lineage>
</organism>
<dbReference type="AlphaFoldDB" id="A0A6I2TTD8"/>
<keyword evidence="6 7" id="KW-0998">Cell outer membrane</keyword>
<dbReference type="NCBIfam" id="TIGR04057">
    <property type="entry name" value="SusC_RagA_signa"/>
    <property type="match status" value="1"/>
</dbReference>
<dbReference type="Pfam" id="PF13715">
    <property type="entry name" value="CarbopepD_reg_2"/>
    <property type="match status" value="1"/>
</dbReference>
<evidence type="ECO:0000313" key="10">
    <source>
        <dbReference type="EMBL" id="MST77011.1"/>
    </source>
</evidence>
<proteinExistence type="inferred from homology"/>
<comment type="subcellular location">
    <subcellularLocation>
        <location evidence="1 7">Cell outer membrane</location>
        <topology evidence="1 7">Multi-pass membrane protein</topology>
    </subcellularLocation>
</comment>
<keyword evidence="3 7" id="KW-1134">Transmembrane beta strand</keyword>
<evidence type="ECO:0000256" key="8">
    <source>
        <dbReference type="SAM" id="SignalP"/>
    </source>
</evidence>
<keyword evidence="2 7" id="KW-0813">Transport</keyword>
<protein>
    <submittedName>
        <fullName evidence="10">SusC/RagA family TonB-linked outer membrane protein</fullName>
    </submittedName>
</protein>
<keyword evidence="4 7" id="KW-0812">Transmembrane</keyword>
<dbReference type="InterPro" id="IPR008969">
    <property type="entry name" value="CarboxyPept-like_regulatory"/>
</dbReference>
<dbReference type="GO" id="GO:0009279">
    <property type="term" value="C:cell outer membrane"/>
    <property type="evidence" value="ECO:0007669"/>
    <property type="project" value="UniProtKB-SubCell"/>
</dbReference>
<dbReference type="SUPFAM" id="SSF49464">
    <property type="entry name" value="Carboxypeptidase regulatory domain-like"/>
    <property type="match status" value="1"/>
</dbReference>
<comment type="similarity">
    <text evidence="7">Belongs to the TonB-dependent receptor family.</text>
</comment>
<evidence type="ECO:0000256" key="4">
    <source>
        <dbReference type="ARBA" id="ARBA00022692"/>
    </source>
</evidence>
<dbReference type="NCBIfam" id="TIGR04056">
    <property type="entry name" value="OMP_RagA_SusC"/>
    <property type="match status" value="1"/>
</dbReference>
<dbReference type="InterPro" id="IPR012910">
    <property type="entry name" value="Plug_dom"/>
</dbReference>
<dbReference type="Gene3D" id="2.40.170.20">
    <property type="entry name" value="TonB-dependent receptor, beta-barrel domain"/>
    <property type="match status" value="1"/>
</dbReference>
<evidence type="ECO:0000256" key="3">
    <source>
        <dbReference type="ARBA" id="ARBA00022452"/>
    </source>
</evidence>
<evidence type="ECO:0000256" key="2">
    <source>
        <dbReference type="ARBA" id="ARBA00022448"/>
    </source>
</evidence>
<evidence type="ECO:0000259" key="9">
    <source>
        <dbReference type="Pfam" id="PF07715"/>
    </source>
</evidence>
<evidence type="ECO:0000256" key="6">
    <source>
        <dbReference type="ARBA" id="ARBA00023237"/>
    </source>
</evidence>
<dbReference type="Gene3D" id="2.60.40.1120">
    <property type="entry name" value="Carboxypeptidase-like, regulatory domain"/>
    <property type="match status" value="1"/>
</dbReference>
<comment type="caution">
    <text evidence="10">The sequence shown here is derived from an EMBL/GenBank/DDBJ whole genome shotgun (WGS) entry which is preliminary data.</text>
</comment>
<evidence type="ECO:0000256" key="7">
    <source>
        <dbReference type="PROSITE-ProRule" id="PRU01360"/>
    </source>
</evidence>
<feature type="chain" id="PRO_5026250191" evidence="8">
    <location>
        <begin position="25"/>
        <end position="1163"/>
    </location>
</feature>
<dbReference type="RefSeq" id="WP_154480582.1">
    <property type="nucleotide sequence ID" value="NZ_VUNF01000005.1"/>
</dbReference>
<feature type="signal peptide" evidence="8">
    <location>
        <begin position="1"/>
        <end position="24"/>
    </location>
</feature>
<dbReference type="EMBL" id="VUNF01000005">
    <property type="protein sequence ID" value="MST77011.1"/>
    <property type="molecule type" value="Genomic_DNA"/>
</dbReference>
<keyword evidence="8" id="KW-0732">Signal</keyword>
<dbReference type="PROSITE" id="PS52016">
    <property type="entry name" value="TONB_DEPENDENT_REC_3"/>
    <property type="match status" value="1"/>
</dbReference>
<name>A0A6I2TTD8_9BACT</name>
<evidence type="ECO:0000256" key="5">
    <source>
        <dbReference type="ARBA" id="ARBA00023136"/>
    </source>
</evidence>
<sequence>MEKKLRKRGYSCLFLSLFALQMMAQGNKISLQCSQASLPSTLYQVEKMSGYYRVSYNYDLLKDYQVSADFKDLPAPKAIEMLLASTPFTIKVEGSRINVVRKSTQKGDEKPKVNGQILDSDGNPLMGVSIKVAGSKTGTVTNENGEYELPDVPQDAMLEYAYIGMKPFKRKASYKHVTIIMEDDAKQLSDVVVTGYQTLKKENATGSFQTVTSTNINSRYMAGLQQSLEGKVAGLVNYDGDLTIRGVSSLKASSSPLIVVDGLPISGTLADVNKYEVDQITVLKDAAAAAVYGARASNGVIVITTKKAQKEKLSIDFNADITSTNRTDYNANEWCNAAEQLELQQYNFDWVCQHEDAYRQLLKSYRTRGQLMAPALRLMIQHNLGEVSDADYNKTIADWSRNSYRDEWEDLMLHNRLQQQYNLAIRTKGKYLNSSVIVDWKGDNTSMKNQYDNTLSLQYVGKLEPAKWVDMDFGVTLNNNRTKSHAYGIYDYSKVTSFYDYQSMYNADGTPATLQAAVYLGEPTLKDPSLGLKDEGYNVIDEANLNFRKSRETYTRSYVHLNLKPLEGLKLSGMFQYEDVSGRSESLIDGESYSSRHIYNLFTSGGKHYMPEGGTLDTKSSEGNYLTFRSQATYDKVFAEKHAVSAILGYEYRQTYGRSVRSCLYGYDEQTLTNNTGLTNFADLLTLKASDLGSIYSPAYMFISSDVAGSTHSKHRYKSYYATANYTYDGRYSVSGSYRVDKADLFGADPKFRSRPLWSVGASWNAQNESFMKSLTWLDMLKLRLSYGVTGNINSNYSSYLTASISTNEAHGDKQATLKTPPNDQLRWEKTASWDWGFDFSVFSHRLTGSFDVYHKKSSDVLAQIDLDPTTGWSSLYTNNAQTLNKGMELQLSAEILKARTRSQVGVSMDFTLAYNKNKILKLYHEPTSGWSALGSYHEGDPINSLYSFAFDHVETDEDGYQQLYWRAADGSTYCNDLYATTFKVEDVKFSGSLDPKWSGSIMPVITWQGFSLGASFVWYAGHYFRADAQRWDTDISFSYKASVPRSYLDYWRMPESERSGVLGNGYMMYYMNVSIYDLKYCDQNVDHADYMKLRSLTLGYKFTPEICRFIGVSGMSIRLQMNNVCTWVRNKRGIDPERVEASSGTLGNKIPKSYTVSLNVNI</sequence>
<accession>A0A6I2TTD8</accession>
<dbReference type="Proteomes" id="UP000450161">
    <property type="component" value="Unassembled WGS sequence"/>
</dbReference>